<feature type="compositionally biased region" description="Basic residues" evidence="1">
    <location>
        <begin position="14"/>
        <end position="23"/>
    </location>
</feature>
<comment type="caution">
    <text evidence="2">The sequence shown here is derived from an EMBL/GenBank/DDBJ whole genome shotgun (WGS) entry which is preliminary data.</text>
</comment>
<evidence type="ECO:0000313" key="3">
    <source>
        <dbReference type="Proteomes" id="UP000789396"/>
    </source>
</evidence>
<name>A0A9N8VZP0_9GLOM</name>
<evidence type="ECO:0000256" key="1">
    <source>
        <dbReference type="SAM" id="MobiDB-lite"/>
    </source>
</evidence>
<organism evidence="2 3">
    <name type="scientific">Racocetra fulgida</name>
    <dbReference type="NCBI Taxonomy" id="60492"/>
    <lineage>
        <taxon>Eukaryota</taxon>
        <taxon>Fungi</taxon>
        <taxon>Fungi incertae sedis</taxon>
        <taxon>Mucoromycota</taxon>
        <taxon>Glomeromycotina</taxon>
        <taxon>Glomeromycetes</taxon>
        <taxon>Diversisporales</taxon>
        <taxon>Gigasporaceae</taxon>
        <taxon>Racocetra</taxon>
    </lineage>
</organism>
<keyword evidence="3" id="KW-1185">Reference proteome</keyword>
<proteinExistence type="predicted"/>
<evidence type="ECO:0000313" key="2">
    <source>
        <dbReference type="EMBL" id="CAG8465858.1"/>
    </source>
</evidence>
<sequence length="41" mass="4743">MVKLASFIENDKRRSLRPKKAKNKTLSQNSEMTPAKLQTPR</sequence>
<feature type="region of interest" description="Disordered" evidence="1">
    <location>
        <begin position="1"/>
        <end position="41"/>
    </location>
</feature>
<dbReference type="EMBL" id="CAJVPZ010000456">
    <property type="protein sequence ID" value="CAG8465858.1"/>
    <property type="molecule type" value="Genomic_DNA"/>
</dbReference>
<dbReference type="AlphaFoldDB" id="A0A9N8VZP0"/>
<gene>
    <name evidence="2" type="ORF">RFULGI_LOCUS894</name>
</gene>
<protein>
    <submittedName>
        <fullName evidence="2">4401_t:CDS:1</fullName>
    </submittedName>
</protein>
<accession>A0A9N8VZP0</accession>
<dbReference type="Proteomes" id="UP000789396">
    <property type="component" value="Unassembled WGS sequence"/>
</dbReference>
<reference evidence="2" key="1">
    <citation type="submission" date="2021-06" db="EMBL/GenBank/DDBJ databases">
        <authorList>
            <person name="Kallberg Y."/>
            <person name="Tangrot J."/>
            <person name="Rosling A."/>
        </authorList>
    </citation>
    <scope>NUCLEOTIDE SEQUENCE</scope>
    <source>
        <strain evidence="2">IN212</strain>
    </source>
</reference>